<dbReference type="Pfam" id="PF02210">
    <property type="entry name" value="Laminin_G_2"/>
    <property type="match status" value="1"/>
</dbReference>
<protein>
    <submittedName>
        <fullName evidence="3">Ig-like domain-containing protein</fullName>
    </submittedName>
</protein>
<dbReference type="Proteomes" id="UP001203338">
    <property type="component" value="Unassembled WGS sequence"/>
</dbReference>
<dbReference type="EMBL" id="JAMFLX010000001">
    <property type="protein sequence ID" value="MCL6268386.1"/>
    <property type="molecule type" value="Genomic_DNA"/>
</dbReference>
<dbReference type="PRINTS" id="PR00313">
    <property type="entry name" value="CABNDNGRPT"/>
</dbReference>
<dbReference type="SUPFAM" id="SSF51120">
    <property type="entry name" value="beta-Roll"/>
    <property type="match status" value="1"/>
</dbReference>
<dbReference type="InterPro" id="IPR010221">
    <property type="entry name" value="VCBS_dom"/>
</dbReference>
<dbReference type="InterPro" id="IPR013320">
    <property type="entry name" value="ConA-like_dom_sf"/>
</dbReference>
<dbReference type="RefSeq" id="WP_249697224.1">
    <property type="nucleotide sequence ID" value="NZ_JAMFLX010000001.1"/>
</dbReference>
<comment type="caution">
    <text evidence="3">The sequence shown here is derived from an EMBL/GenBank/DDBJ whole genome shotgun (WGS) entry which is preliminary data.</text>
</comment>
<dbReference type="InterPro" id="IPR011049">
    <property type="entry name" value="Serralysin-like_metalloprot_C"/>
</dbReference>
<accession>A0ABT0PAX8</accession>
<sequence>MAKVLDVNGHVELIEPDGSVRIIQAGDDIEPQQLIRTGLNSNASLILPSGEVLRLPSGSNFQLPGFDNLSEKTKSLNSSLQKPSDFQENTSIETSLLRRSSDEIFTSDLNDSKNESQEGGSLQDLSSFGKTHSLQREGLGLDNSGAPTSNVQSDVEKNIVEPLASTTSSNSLYSGFQPQGAYSNPGTFILGSQVQTLSSSFLNTDSFFQAISDSSWARYGKILNQQTGILSNDIGEGLVIKHIGNVPLADDGSATIQGDFGTLTIQADGSYSYSAFDIDLYSDLVAFWDFNQSNASRVVDDRSGMDSTNNIGLLGSRSKVVGGGITGNTLDGRISVEQSVELNVPNDGGIEERSVSLSFQLESQTGQGGRQVLFQEGNQTTGLVIYIHDGTLYAGAYNGSGWSGHFFSADISSFNAGDWHNITLSLDGHQETMVAWLDGTRLGQAPGQTLDDHNGDLHIGGSSNSTFRFHDGNHTGSFGFDGLIDNVRVYNRSIGDFEARVLGNTSGSITDQFSYTAQNAAGETVTSTLNISLQASDNTAPVAEDDALSVIAGQSALVNSVRSSGLLGNDRDQDDDSLSVTEVAGTSIPDSGTVSIVGQYGTLIVSADGTYTYTSNNGVSGGVTDVFSYTVSDGTTTSRSTLSVNVIAQGAANADSLTITESPWSASTIFDASYDSDTSSSDLLAIDIITGTTHNLGVIQGMPEPWYLDLAMSASGSLYAVDSKKLYTVNPDTLMATEIGDHGVLYAGSWEISGITASPDGTIYMLDSRGVISTINPTTGQATTAASLADLGYRNEYVGDITWHDGALYLTSSNYNESGTVIENRYFIRADVTGSDLTLTALPSERNKLDIHTMASINGELVAIGFNGQAVTVNTQTGGLEEYLGYVSYENHPKGGAVIGMRTMTGNVLDNDTNPQSVNAITLSDGTSRAVTSHGTTIRGIFGILTIKSDGSYQYRVDDRLDATNNLASGETGNDRFTYTLTDTNGQISQSILTVYVNGTDEVDVAESSLLTSSITMESVNTDSAVPVDFLAQTPDDFHKITEIRIIHHNGIVFDIPEVLTASGAITGNTSDSSLLVWTATPGSNAGLDVFNALSSGLSYTMENGDFLQGVWMEIHTTTSKYDASGNLTDSLPAVSSITTNYVGIDHARIGTSGDDTLTGSSVSWDYHDEFIGGAGNDTMTGGDGSDFFVWSVEDVGTQASPATDTITDFRTKGSGDVLDLRDLLPENASDNLDQFLSFSFAGGDTTIGVSTSAGGPVVQNIVLDGVDLSAYFGTSNAAQLANLLSDQGNLLS</sequence>
<evidence type="ECO:0000259" key="2">
    <source>
        <dbReference type="SMART" id="SM00282"/>
    </source>
</evidence>
<evidence type="ECO:0000313" key="4">
    <source>
        <dbReference type="Proteomes" id="UP001203338"/>
    </source>
</evidence>
<dbReference type="Pfam" id="PF17963">
    <property type="entry name" value="Big_9"/>
    <property type="match status" value="1"/>
</dbReference>
<dbReference type="Gene3D" id="2.150.10.10">
    <property type="entry name" value="Serralysin-like metalloprotease, C-terminal"/>
    <property type="match status" value="1"/>
</dbReference>
<dbReference type="InterPro" id="IPR019960">
    <property type="entry name" value="T1SS_VCA0849"/>
</dbReference>
<dbReference type="SMART" id="SM00282">
    <property type="entry name" value="LamG"/>
    <property type="match status" value="1"/>
</dbReference>
<organism evidence="3 4">
    <name type="scientific">Parendozoicomonas callyspongiae</name>
    <dbReference type="NCBI Taxonomy" id="2942213"/>
    <lineage>
        <taxon>Bacteria</taxon>
        <taxon>Pseudomonadati</taxon>
        <taxon>Pseudomonadota</taxon>
        <taxon>Gammaproteobacteria</taxon>
        <taxon>Oceanospirillales</taxon>
        <taxon>Endozoicomonadaceae</taxon>
        <taxon>Parendozoicomonas</taxon>
    </lineage>
</organism>
<dbReference type="SUPFAM" id="SSF63825">
    <property type="entry name" value="YWTD domain"/>
    <property type="match status" value="1"/>
</dbReference>
<dbReference type="Gene3D" id="2.60.120.200">
    <property type="match status" value="1"/>
</dbReference>
<keyword evidence="4" id="KW-1185">Reference proteome</keyword>
<gene>
    <name evidence="3" type="ORF">M3P05_00285</name>
</gene>
<dbReference type="InterPro" id="IPR001791">
    <property type="entry name" value="Laminin_G"/>
</dbReference>
<evidence type="ECO:0000256" key="1">
    <source>
        <dbReference type="SAM" id="MobiDB-lite"/>
    </source>
</evidence>
<dbReference type="NCBIfam" id="TIGR01965">
    <property type="entry name" value="VCBS_repeat"/>
    <property type="match status" value="1"/>
</dbReference>
<feature type="domain" description="Laminin G" evidence="2">
    <location>
        <begin position="351"/>
        <end position="492"/>
    </location>
</feature>
<proteinExistence type="predicted"/>
<feature type="compositionally biased region" description="Polar residues" evidence="1">
    <location>
        <begin position="117"/>
        <end position="127"/>
    </location>
</feature>
<reference evidence="3 4" key="1">
    <citation type="submission" date="2022-05" db="EMBL/GenBank/DDBJ databases">
        <authorList>
            <person name="Park J.-S."/>
        </authorList>
    </citation>
    <scope>NUCLEOTIDE SEQUENCE [LARGE SCALE GENOMIC DNA]</scope>
    <source>
        <strain evidence="3 4">2012CJ34-2</strain>
    </source>
</reference>
<dbReference type="CDD" id="cd00110">
    <property type="entry name" value="LamG"/>
    <property type="match status" value="1"/>
</dbReference>
<dbReference type="SUPFAM" id="SSF49899">
    <property type="entry name" value="Concanavalin A-like lectins/glucanases"/>
    <property type="match status" value="1"/>
</dbReference>
<dbReference type="NCBIfam" id="TIGR03661">
    <property type="entry name" value="T1SS_VCA0849"/>
    <property type="match status" value="1"/>
</dbReference>
<evidence type="ECO:0000313" key="3">
    <source>
        <dbReference type="EMBL" id="MCL6268386.1"/>
    </source>
</evidence>
<feature type="region of interest" description="Disordered" evidence="1">
    <location>
        <begin position="107"/>
        <end position="127"/>
    </location>
</feature>
<name>A0ABT0PAX8_9GAMM</name>